<evidence type="ECO:0000259" key="1">
    <source>
        <dbReference type="Pfam" id="PF13847"/>
    </source>
</evidence>
<dbReference type="Pfam" id="PF13847">
    <property type="entry name" value="Methyltransf_31"/>
    <property type="match status" value="1"/>
</dbReference>
<proteinExistence type="predicted"/>
<organism evidence="2">
    <name type="scientific">freshwater metagenome</name>
    <dbReference type="NCBI Taxonomy" id="449393"/>
    <lineage>
        <taxon>unclassified sequences</taxon>
        <taxon>metagenomes</taxon>
        <taxon>ecological metagenomes</taxon>
    </lineage>
</organism>
<dbReference type="CDD" id="cd02440">
    <property type="entry name" value="AdoMet_MTases"/>
    <property type="match status" value="1"/>
</dbReference>
<protein>
    <submittedName>
        <fullName evidence="2">Unannotated protein</fullName>
    </submittedName>
</protein>
<dbReference type="InterPro" id="IPR025714">
    <property type="entry name" value="Methyltranfer_dom"/>
</dbReference>
<evidence type="ECO:0000313" key="2">
    <source>
        <dbReference type="EMBL" id="CAB4986655.1"/>
    </source>
</evidence>
<dbReference type="InterPro" id="IPR029063">
    <property type="entry name" value="SAM-dependent_MTases_sf"/>
</dbReference>
<dbReference type="SUPFAM" id="SSF53335">
    <property type="entry name" value="S-adenosyl-L-methionine-dependent methyltransferases"/>
    <property type="match status" value="1"/>
</dbReference>
<gene>
    <name evidence="2" type="ORF">UFOPK4000_00449</name>
</gene>
<reference evidence="2" key="1">
    <citation type="submission" date="2020-05" db="EMBL/GenBank/DDBJ databases">
        <authorList>
            <person name="Chiriac C."/>
            <person name="Salcher M."/>
            <person name="Ghai R."/>
            <person name="Kavagutti S V."/>
        </authorList>
    </citation>
    <scope>NUCLEOTIDE SEQUENCE</scope>
</reference>
<name>A0A6J7N3D3_9ZZZZ</name>
<dbReference type="EMBL" id="CAFBOT010000054">
    <property type="protein sequence ID" value="CAB4986655.1"/>
    <property type="molecule type" value="Genomic_DNA"/>
</dbReference>
<sequence length="228" mass="25369">MASRKKGKDEISLEDAYALTTPEQNKTLYDKWAPTYDAEFVADDYVYPRIVAEYLATLIEDDEQLSVCDIGCGTGAIGEHFARLRPLCEIEGVDISPQMIAQASTKMRDDGTPVYKEFHEINLAKPIYFAQSIYDFMVSAGTFTLGHLGASDMLAISRVLKPLGIACVGINKQHFEQHGFRPVIAEAVEERFITQPEYVEVDIYGPSSEHHGDKAIIAVFGRPSLQND</sequence>
<dbReference type="Gene3D" id="3.40.50.150">
    <property type="entry name" value="Vaccinia Virus protein VP39"/>
    <property type="match status" value="1"/>
</dbReference>
<accession>A0A6J7N3D3</accession>
<dbReference type="AlphaFoldDB" id="A0A6J7N3D3"/>
<feature type="domain" description="Methyltransferase" evidence="1">
    <location>
        <begin position="62"/>
        <end position="168"/>
    </location>
</feature>